<reference evidence="2 3" key="1">
    <citation type="submission" date="2021-01" db="EMBL/GenBank/DDBJ databases">
        <title>Whole genome shotgun sequence of Actinoplanes deccanensis NBRC 13994.</title>
        <authorList>
            <person name="Komaki H."/>
            <person name="Tamura T."/>
        </authorList>
    </citation>
    <scope>NUCLEOTIDE SEQUENCE [LARGE SCALE GENOMIC DNA]</scope>
    <source>
        <strain evidence="2 3">NBRC 13994</strain>
    </source>
</reference>
<dbReference type="InterPro" id="IPR036390">
    <property type="entry name" value="WH_DNA-bd_sf"/>
</dbReference>
<dbReference type="SMART" id="SM00347">
    <property type="entry name" value="HTH_MARR"/>
    <property type="match status" value="1"/>
</dbReference>
<proteinExistence type="predicted"/>
<protein>
    <recommendedName>
        <fullName evidence="1">HTH marR-type domain-containing protein</fullName>
    </recommendedName>
</protein>
<accession>A0ABQ3Y3W1</accession>
<sequence>MSAAERRVWQNFVVLSEVVRREVGRDLWADAQLSDADFTVLAQLAAAPDGTMRSTGCARALGWDTGRFSHQLRRMEERGLVRRGRGEAGDGRAAVVALTDEGRTAYRKALGPHMRSAKSWFLDGLDPGQLDHLDTLLQTLLDHVHQKAERNA</sequence>
<organism evidence="2 3">
    <name type="scientific">Paractinoplanes deccanensis</name>
    <dbReference type="NCBI Taxonomy" id="113561"/>
    <lineage>
        <taxon>Bacteria</taxon>
        <taxon>Bacillati</taxon>
        <taxon>Actinomycetota</taxon>
        <taxon>Actinomycetes</taxon>
        <taxon>Micromonosporales</taxon>
        <taxon>Micromonosporaceae</taxon>
        <taxon>Paractinoplanes</taxon>
    </lineage>
</organism>
<dbReference type="SUPFAM" id="SSF46785">
    <property type="entry name" value="Winged helix' DNA-binding domain"/>
    <property type="match status" value="1"/>
</dbReference>
<dbReference type="PANTHER" id="PTHR33164">
    <property type="entry name" value="TRANSCRIPTIONAL REGULATOR, MARR FAMILY"/>
    <property type="match status" value="1"/>
</dbReference>
<dbReference type="InterPro" id="IPR039422">
    <property type="entry name" value="MarR/SlyA-like"/>
</dbReference>
<name>A0ABQ3Y3W1_9ACTN</name>
<dbReference type="InterPro" id="IPR036388">
    <property type="entry name" value="WH-like_DNA-bd_sf"/>
</dbReference>
<dbReference type="PANTHER" id="PTHR33164:SF99">
    <property type="entry name" value="MARR FAMILY REGULATORY PROTEIN"/>
    <property type="match status" value="1"/>
</dbReference>
<keyword evidence="3" id="KW-1185">Reference proteome</keyword>
<feature type="domain" description="HTH marR-type" evidence="1">
    <location>
        <begin position="1"/>
        <end position="142"/>
    </location>
</feature>
<dbReference type="InterPro" id="IPR000835">
    <property type="entry name" value="HTH_MarR-typ"/>
</dbReference>
<comment type="caution">
    <text evidence="2">The sequence shown here is derived from an EMBL/GenBank/DDBJ whole genome shotgun (WGS) entry which is preliminary data.</text>
</comment>
<gene>
    <name evidence="2" type="ORF">Ade02nite_33120</name>
</gene>
<dbReference type="Proteomes" id="UP000609879">
    <property type="component" value="Unassembled WGS sequence"/>
</dbReference>
<dbReference type="Gene3D" id="1.10.10.10">
    <property type="entry name" value="Winged helix-like DNA-binding domain superfamily/Winged helix DNA-binding domain"/>
    <property type="match status" value="1"/>
</dbReference>
<dbReference type="Pfam" id="PF12802">
    <property type="entry name" value="MarR_2"/>
    <property type="match status" value="1"/>
</dbReference>
<evidence type="ECO:0000259" key="1">
    <source>
        <dbReference type="PROSITE" id="PS50995"/>
    </source>
</evidence>
<evidence type="ECO:0000313" key="3">
    <source>
        <dbReference type="Proteomes" id="UP000609879"/>
    </source>
</evidence>
<evidence type="ECO:0000313" key="2">
    <source>
        <dbReference type="EMBL" id="GID74671.1"/>
    </source>
</evidence>
<dbReference type="PROSITE" id="PS50995">
    <property type="entry name" value="HTH_MARR_2"/>
    <property type="match status" value="1"/>
</dbReference>
<dbReference type="EMBL" id="BOMI01000063">
    <property type="protein sequence ID" value="GID74671.1"/>
    <property type="molecule type" value="Genomic_DNA"/>
</dbReference>